<gene>
    <name evidence="2" type="ORF">FKW44_005155</name>
</gene>
<dbReference type="AlphaFoldDB" id="A0A7T8KBJ1"/>
<evidence type="ECO:0000313" key="3">
    <source>
        <dbReference type="Proteomes" id="UP000595437"/>
    </source>
</evidence>
<dbReference type="EMBL" id="CP045892">
    <property type="protein sequence ID" value="QQP52877.1"/>
    <property type="molecule type" value="Genomic_DNA"/>
</dbReference>
<keyword evidence="3" id="KW-1185">Reference proteome</keyword>
<dbReference type="Proteomes" id="UP000595437">
    <property type="component" value="Chromosome 3"/>
</dbReference>
<reference evidence="3" key="1">
    <citation type="submission" date="2021-01" db="EMBL/GenBank/DDBJ databases">
        <title>Caligus Genome Assembly.</title>
        <authorList>
            <person name="Gallardo-Escarate C."/>
        </authorList>
    </citation>
    <scope>NUCLEOTIDE SEQUENCE [LARGE SCALE GENOMIC DNA]</scope>
</reference>
<accession>A0A7T8KBJ1</accession>
<evidence type="ECO:0000313" key="2">
    <source>
        <dbReference type="EMBL" id="QQP52877.1"/>
    </source>
</evidence>
<sequence>MNAHNLTYHEQGNCEMFSARGLQSPKDRSHDGATYSHEGNHEDEPPNGHGLI</sequence>
<name>A0A7T8KBJ1_CALRO</name>
<organism evidence="2 3">
    <name type="scientific">Caligus rogercresseyi</name>
    <name type="common">Sea louse</name>
    <dbReference type="NCBI Taxonomy" id="217165"/>
    <lineage>
        <taxon>Eukaryota</taxon>
        <taxon>Metazoa</taxon>
        <taxon>Ecdysozoa</taxon>
        <taxon>Arthropoda</taxon>
        <taxon>Crustacea</taxon>
        <taxon>Multicrustacea</taxon>
        <taxon>Hexanauplia</taxon>
        <taxon>Copepoda</taxon>
        <taxon>Siphonostomatoida</taxon>
        <taxon>Caligidae</taxon>
        <taxon>Caligus</taxon>
    </lineage>
</organism>
<proteinExistence type="predicted"/>
<feature type="compositionally biased region" description="Polar residues" evidence="1">
    <location>
        <begin position="1"/>
        <end position="10"/>
    </location>
</feature>
<evidence type="ECO:0000256" key="1">
    <source>
        <dbReference type="SAM" id="MobiDB-lite"/>
    </source>
</evidence>
<feature type="region of interest" description="Disordered" evidence="1">
    <location>
        <begin position="1"/>
        <end position="52"/>
    </location>
</feature>
<protein>
    <submittedName>
        <fullName evidence="2">Uncharacterized protein</fullName>
    </submittedName>
</protein>